<evidence type="ECO:0000256" key="1">
    <source>
        <dbReference type="SAM" id="Phobius"/>
    </source>
</evidence>
<keyword evidence="3" id="KW-1185">Reference proteome</keyword>
<keyword evidence="1" id="KW-0472">Membrane</keyword>
<reference evidence="2 3" key="1">
    <citation type="submission" date="2014-03" db="EMBL/GenBank/DDBJ databases">
        <title>Draft genome sequence of Deinococcus phoenicis 1P10ME.</title>
        <authorList>
            <person name="Stepanov V.G."/>
            <person name="Vaishampayan P."/>
            <person name="Venkateswaran K."/>
            <person name="Fox G.E."/>
        </authorList>
    </citation>
    <scope>NUCLEOTIDE SEQUENCE [LARGE SCALE GENOMIC DNA]</scope>
    <source>
        <strain evidence="2 3">1P10ME</strain>
    </source>
</reference>
<evidence type="ECO:0000313" key="2">
    <source>
        <dbReference type="EMBL" id="EYB66923.1"/>
    </source>
</evidence>
<protein>
    <submittedName>
        <fullName evidence="2">Uncharacterized protein</fullName>
    </submittedName>
</protein>
<proteinExistence type="predicted"/>
<dbReference type="Proteomes" id="UP000020492">
    <property type="component" value="Unassembled WGS sequence"/>
</dbReference>
<keyword evidence="1" id="KW-1133">Transmembrane helix</keyword>
<keyword evidence="1" id="KW-0812">Transmembrane</keyword>
<accession>A0A016QLI4</accession>
<dbReference type="PATRIC" id="fig|1476583.3.peg.3051"/>
<sequence length="96" mass="10061">MLAVAAYLAGIGAVTVQVLTLRRRQRVGRGVVAPLLTVLALAYIVMVALDAASVITVLTNGADDIPPSSALRTGVIAAWIWLLWVALPRLAYGPTP</sequence>
<evidence type="ECO:0000313" key="3">
    <source>
        <dbReference type="Proteomes" id="UP000020492"/>
    </source>
</evidence>
<name>A0A016QLI4_9DEIO</name>
<dbReference type="AlphaFoldDB" id="A0A016QLI4"/>
<dbReference type="STRING" id="1476583.DEIPH_ctg063orf0002"/>
<feature type="transmembrane region" description="Helical" evidence="1">
    <location>
        <begin position="70"/>
        <end position="92"/>
    </location>
</feature>
<feature type="transmembrane region" description="Helical" evidence="1">
    <location>
        <begin position="35"/>
        <end position="58"/>
    </location>
</feature>
<organism evidence="2 3">
    <name type="scientific">Deinococcus phoenicis</name>
    <dbReference type="NCBI Taxonomy" id="1476583"/>
    <lineage>
        <taxon>Bacteria</taxon>
        <taxon>Thermotogati</taxon>
        <taxon>Deinococcota</taxon>
        <taxon>Deinococci</taxon>
        <taxon>Deinococcales</taxon>
        <taxon>Deinococcaceae</taxon>
        <taxon>Deinococcus</taxon>
    </lineage>
</organism>
<feature type="transmembrane region" description="Helical" evidence="1">
    <location>
        <begin position="6"/>
        <end position="23"/>
    </location>
</feature>
<comment type="caution">
    <text evidence="2">The sequence shown here is derived from an EMBL/GenBank/DDBJ whole genome shotgun (WGS) entry which is preliminary data.</text>
</comment>
<gene>
    <name evidence="2" type="ORF">DEIPH_ctg063orf0002</name>
</gene>
<dbReference type="EMBL" id="JHAC01000060">
    <property type="protein sequence ID" value="EYB66923.1"/>
    <property type="molecule type" value="Genomic_DNA"/>
</dbReference>